<evidence type="ECO:0000256" key="2">
    <source>
        <dbReference type="SAM" id="SignalP"/>
    </source>
</evidence>
<accession>A0A7J8D756</accession>
<organism evidence="3 4">
    <name type="scientific">Rousettus aegyptiacus</name>
    <name type="common">Egyptian fruit bat</name>
    <name type="synonym">Pteropus aegyptiacus</name>
    <dbReference type="NCBI Taxonomy" id="9407"/>
    <lineage>
        <taxon>Eukaryota</taxon>
        <taxon>Metazoa</taxon>
        <taxon>Chordata</taxon>
        <taxon>Craniata</taxon>
        <taxon>Vertebrata</taxon>
        <taxon>Euteleostomi</taxon>
        <taxon>Mammalia</taxon>
        <taxon>Eutheria</taxon>
        <taxon>Laurasiatheria</taxon>
        <taxon>Chiroptera</taxon>
        <taxon>Yinpterochiroptera</taxon>
        <taxon>Pteropodoidea</taxon>
        <taxon>Pteropodidae</taxon>
        <taxon>Rousettinae</taxon>
        <taxon>Rousettus</taxon>
    </lineage>
</organism>
<comment type="caution">
    <text evidence="3">The sequence shown here is derived from an EMBL/GenBank/DDBJ whole genome shotgun (WGS) entry which is preliminary data.</text>
</comment>
<evidence type="ECO:0000256" key="1">
    <source>
        <dbReference type="SAM" id="MobiDB-lite"/>
    </source>
</evidence>
<reference evidence="3 4" key="1">
    <citation type="journal article" date="2020" name="Nature">
        <title>Six reference-quality genomes reveal evolution of bat adaptations.</title>
        <authorList>
            <person name="Jebb D."/>
            <person name="Huang Z."/>
            <person name="Pippel M."/>
            <person name="Hughes G.M."/>
            <person name="Lavrichenko K."/>
            <person name="Devanna P."/>
            <person name="Winkler S."/>
            <person name="Jermiin L.S."/>
            <person name="Skirmuntt E.C."/>
            <person name="Katzourakis A."/>
            <person name="Burkitt-Gray L."/>
            <person name="Ray D.A."/>
            <person name="Sullivan K.A.M."/>
            <person name="Roscito J.G."/>
            <person name="Kirilenko B.M."/>
            <person name="Davalos L.M."/>
            <person name="Corthals A.P."/>
            <person name="Power M.L."/>
            <person name="Jones G."/>
            <person name="Ransome R.D."/>
            <person name="Dechmann D.K.N."/>
            <person name="Locatelli A.G."/>
            <person name="Puechmaille S.J."/>
            <person name="Fedrigo O."/>
            <person name="Jarvis E.D."/>
            <person name="Hiller M."/>
            <person name="Vernes S.C."/>
            <person name="Myers E.W."/>
            <person name="Teeling E.C."/>
        </authorList>
    </citation>
    <scope>NUCLEOTIDE SEQUENCE [LARGE SCALE GENOMIC DNA]</scope>
    <source>
        <strain evidence="3">MRouAeg1</strain>
        <tissue evidence="3">Muscle</tissue>
    </source>
</reference>
<dbReference type="Proteomes" id="UP000593571">
    <property type="component" value="Unassembled WGS sequence"/>
</dbReference>
<feature type="compositionally biased region" description="Basic and acidic residues" evidence="1">
    <location>
        <begin position="65"/>
        <end position="80"/>
    </location>
</feature>
<feature type="signal peptide" evidence="2">
    <location>
        <begin position="1"/>
        <end position="19"/>
    </location>
</feature>
<evidence type="ECO:0000313" key="4">
    <source>
        <dbReference type="Proteomes" id="UP000593571"/>
    </source>
</evidence>
<gene>
    <name evidence="3" type="ORF">HJG63_008774</name>
</gene>
<proteinExistence type="predicted"/>
<name>A0A7J8D756_ROUAE</name>
<feature type="region of interest" description="Disordered" evidence="1">
    <location>
        <begin position="30"/>
        <end position="86"/>
    </location>
</feature>
<evidence type="ECO:0008006" key="5">
    <source>
        <dbReference type="Google" id="ProtNLM"/>
    </source>
</evidence>
<sequence>MRHGTGRVPTAALAPLVLARRGGGCVLSLAPWPHRPPAVGEDGRDRGRREQRRKQTQPSSVLRVAADERKSRTARREGPRKMRFLGNRPLTCSHLKDFAPRPSHPKMVAGPEGLGRHVTAYTSLWSGVKTEMPASVVMCFLPPGRSKGARSGLLQGVHHAKNRNS</sequence>
<keyword evidence="4" id="KW-1185">Reference proteome</keyword>
<dbReference type="EMBL" id="JACASE010000013">
    <property type="protein sequence ID" value="KAF6418752.1"/>
    <property type="molecule type" value="Genomic_DNA"/>
</dbReference>
<keyword evidence="2" id="KW-0732">Signal</keyword>
<evidence type="ECO:0000313" key="3">
    <source>
        <dbReference type="EMBL" id="KAF6418752.1"/>
    </source>
</evidence>
<feature type="chain" id="PRO_5029497600" description="Secreted protein" evidence="2">
    <location>
        <begin position="20"/>
        <end position="165"/>
    </location>
</feature>
<protein>
    <recommendedName>
        <fullName evidence="5">Secreted protein</fullName>
    </recommendedName>
</protein>
<dbReference type="AlphaFoldDB" id="A0A7J8D756"/>